<feature type="region of interest" description="Disordered" evidence="1">
    <location>
        <begin position="84"/>
        <end position="106"/>
    </location>
</feature>
<dbReference type="AlphaFoldDB" id="A0A834FME4"/>
<gene>
    <name evidence="2" type="ORF">FQA47_006481</name>
</gene>
<protein>
    <submittedName>
        <fullName evidence="2">Uncharacterized protein</fullName>
    </submittedName>
</protein>
<evidence type="ECO:0000313" key="3">
    <source>
        <dbReference type="Proteomes" id="UP000646548"/>
    </source>
</evidence>
<reference evidence="2" key="1">
    <citation type="journal article" name="BMC Genomics">
        <title>Long-read sequencing and de novo genome assembly of marine medaka (Oryzias melastigma).</title>
        <authorList>
            <person name="Liang P."/>
            <person name="Saqib H.S.A."/>
            <person name="Ni X."/>
            <person name="Shen Y."/>
        </authorList>
    </citation>
    <scope>NUCLEOTIDE SEQUENCE</scope>
    <source>
        <strain evidence="2">Bigg-433</strain>
    </source>
</reference>
<evidence type="ECO:0000256" key="1">
    <source>
        <dbReference type="SAM" id="MobiDB-lite"/>
    </source>
</evidence>
<dbReference type="Proteomes" id="UP000646548">
    <property type="component" value="Unassembled WGS sequence"/>
</dbReference>
<evidence type="ECO:0000313" key="2">
    <source>
        <dbReference type="EMBL" id="KAF6736909.1"/>
    </source>
</evidence>
<accession>A0A834FME4</accession>
<dbReference type="EMBL" id="WKFB01000076">
    <property type="protein sequence ID" value="KAF6736909.1"/>
    <property type="molecule type" value="Genomic_DNA"/>
</dbReference>
<organism evidence="2 3">
    <name type="scientific">Oryzias melastigma</name>
    <name type="common">Marine medaka</name>
    <dbReference type="NCBI Taxonomy" id="30732"/>
    <lineage>
        <taxon>Eukaryota</taxon>
        <taxon>Metazoa</taxon>
        <taxon>Chordata</taxon>
        <taxon>Craniata</taxon>
        <taxon>Vertebrata</taxon>
        <taxon>Euteleostomi</taxon>
        <taxon>Actinopterygii</taxon>
        <taxon>Neopterygii</taxon>
        <taxon>Teleostei</taxon>
        <taxon>Neoteleostei</taxon>
        <taxon>Acanthomorphata</taxon>
        <taxon>Ovalentaria</taxon>
        <taxon>Atherinomorphae</taxon>
        <taxon>Beloniformes</taxon>
        <taxon>Adrianichthyidae</taxon>
        <taxon>Oryziinae</taxon>
        <taxon>Oryzias</taxon>
    </lineage>
</organism>
<comment type="caution">
    <text evidence="2">The sequence shown here is derived from an EMBL/GenBank/DDBJ whole genome shotgun (WGS) entry which is preliminary data.</text>
</comment>
<name>A0A834FME4_ORYME</name>
<sequence length="106" mass="11876">MGVAFARARMCARGRDCPLLPSSRSCKRRRVISLAQEPFSHSASLSRVRERPRSANSGPAGSRLFFRIGGRVRQLLPVARREARLSGTARGRRTRKEAAWSPRFPT</sequence>
<feature type="region of interest" description="Disordered" evidence="1">
    <location>
        <begin position="40"/>
        <end position="60"/>
    </location>
</feature>
<proteinExistence type="predicted"/>